<dbReference type="EMBL" id="CP000504">
    <property type="protein sequence ID" value="ABL87670.1"/>
    <property type="molecule type" value="Genomic_DNA"/>
</dbReference>
<organism evidence="1 2">
    <name type="scientific">Pyrobaculum islandicum (strain DSM 4184 / JCM 9189 / GEO3)</name>
    <dbReference type="NCBI Taxonomy" id="384616"/>
    <lineage>
        <taxon>Archaea</taxon>
        <taxon>Thermoproteota</taxon>
        <taxon>Thermoprotei</taxon>
        <taxon>Thermoproteales</taxon>
        <taxon>Thermoproteaceae</taxon>
        <taxon>Pyrobaculum</taxon>
    </lineage>
</organism>
<dbReference type="AlphaFoldDB" id="A1RRT8"/>
<gene>
    <name evidence="1" type="ordered locus">Pisl_0492</name>
</gene>
<proteinExistence type="predicted"/>
<reference evidence="1" key="1">
    <citation type="submission" date="2006-12" db="EMBL/GenBank/DDBJ databases">
        <title>Complete sequence of Pyrobaculum islandicum DSM 4184.</title>
        <authorList>
            <person name="Copeland A."/>
            <person name="Lucas S."/>
            <person name="Lapidus A."/>
            <person name="Barry K."/>
            <person name="Detter J.C."/>
            <person name="Glavina del Rio T."/>
            <person name="Dalin E."/>
            <person name="Tice H."/>
            <person name="Pitluck S."/>
            <person name="Meincke L."/>
            <person name="Brettin T."/>
            <person name="Bruce D."/>
            <person name="Han C."/>
            <person name="Tapia R."/>
            <person name="Gilna P."/>
            <person name="Schmutz J."/>
            <person name="Larimer F."/>
            <person name="Land M."/>
            <person name="Hauser L."/>
            <person name="Kyrpides N."/>
            <person name="Mikhailova N."/>
            <person name="Cozen A.E."/>
            <person name="Fitz-Gibbon S.T."/>
            <person name="House C.H."/>
            <person name="Saltikov C."/>
            <person name="Lowe T."/>
            <person name="Richardson P."/>
        </authorList>
    </citation>
    <scope>NUCLEOTIDE SEQUENCE [LARGE SCALE GENOMIC DNA]</scope>
    <source>
        <strain evidence="1">DSM 4184</strain>
    </source>
</reference>
<dbReference type="eggNOG" id="arCOG05678">
    <property type="taxonomic scope" value="Archaea"/>
</dbReference>
<keyword evidence="2" id="KW-1185">Reference proteome</keyword>
<protein>
    <submittedName>
        <fullName evidence="1">Uncharacterized protein</fullName>
    </submittedName>
</protein>
<evidence type="ECO:0000313" key="2">
    <source>
        <dbReference type="Proteomes" id="UP000002595"/>
    </source>
</evidence>
<dbReference type="GeneID" id="52278199"/>
<evidence type="ECO:0000313" key="1">
    <source>
        <dbReference type="EMBL" id="ABL87670.1"/>
    </source>
</evidence>
<sequence length="51" mass="5908">MKPNSSLVDELTKLISQFYENGYIEVARLLERARILALMKEREMLIPPATD</sequence>
<dbReference type="HOGENOM" id="CLU_3094266_0_0_2"/>
<dbReference type="KEGG" id="pis:Pisl_0492"/>
<accession>A1RRT8</accession>
<dbReference type="RefSeq" id="WP_011762247.1">
    <property type="nucleotide sequence ID" value="NC_008701.1"/>
</dbReference>
<name>A1RRT8_PYRIL</name>
<dbReference type="Proteomes" id="UP000002595">
    <property type="component" value="Chromosome"/>
</dbReference>